<protein>
    <submittedName>
        <fullName evidence="1">Sel1 repeat-containing protein</fullName>
    </submittedName>
</protein>
<name>A0A1N6F629_9PROT</name>
<accession>A0A1N6F629</accession>
<reference evidence="1 2" key="1">
    <citation type="submission" date="2016-12" db="EMBL/GenBank/DDBJ databases">
        <authorList>
            <person name="Song W.-J."/>
            <person name="Kurnit D.M."/>
        </authorList>
    </citation>
    <scope>NUCLEOTIDE SEQUENCE [LARGE SCALE GENOMIC DNA]</scope>
    <source>
        <strain evidence="1 2">ATCC 49181</strain>
    </source>
</reference>
<organism evidence="1 2">
    <name type="scientific">Nitrosomonas cryotolerans ATCC 49181</name>
    <dbReference type="NCBI Taxonomy" id="1131553"/>
    <lineage>
        <taxon>Bacteria</taxon>
        <taxon>Pseudomonadati</taxon>
        <taxon>Pseudomonadota</taxon>
        <taxon>Betaproteobacteria</taxon>
        <taxon>Nitrosomonadales</taxon>
        <taxon>Nitrosomonadaceae</taxon>
        <taxon>Nitrosomonas</taxon>
    </lineage>
</organism>
<evidence type="ECO:0000313" key="2">
    <source>
        <dbReference type="Proteomes" id="UP000185062"/>
    </source>
</evidence>
<evidence type="ECO:0000313" key="1">
    <source>
        <dbReference type="EMBL" id="SIN90709.1"/>
    </source>
</evidence>
<dbReference type="PANTHER" id="PTHR11102:SF160">
    <property type="entry name" value="ERAD-ASSOCIATED E3 UBIQUITIN-PROTEIN LIGASE COMPONENT HRD3"/>
    <property type="match status" value="1"/>
</dbReference>
<dbReference type="eggNOG" id="COG0790">
    <property type="taxonomic scope" value="Bacteria"/>
</dbReference>
<keyword evidence="2" id="KW-1185">Reference proteome</keyword>
<dbReference type="InterPro" id="IPR050767">
    <property type="entry name" value="Sel1_AlgK"/>
</dbReference>
<dbReference type="SMART" id="SM00671">
    <property type="entry name" value="SEL1"/>
    <property type="match status" value="2"/>
</dbReference>
<dbReference type="Proteomes" id="UP000185062">
    <property type="component" value="Unassembled WGS sequence"/>
</dbReference>
<dbReference type="eggNOG" id="COG2801">
    <property type="taxonomic scope" value="Bacteria"/>
</dbReference>
<dbReference type="Gene3D" id="1.25.40.10">
    <property type="entry name" value="Tetratricopeptide repeat domain"/>
    <property type="match status" value="1"/>
</dbReference>
<gene>
    <name evidence="1" type="ORF">SAMN02743940_0108</name>
</gene>
<dbReference type="EMBL" id="FSRO01000001">
    <property type="protein sequence ID" value="SIN90709.1"/>
    <property type="molecule type" value="Genomic_DNA"/>
</dbReference>
<dbReference type="PANTHER" id="PTHR11102">
    <property type="entry name" value="SEL-1-LIKE PROTEIN"/>
    <property type="match status" value="1"/>
</dbReference>
<dbReference type="STRING" id="44575.SAMN05216419_10424"/>
<dbReference type="SUPFAM" id="SSF81901">
    <property type="entry name" value="HCP-like"/>
    <property type="match status" value="1"/>
</dbReference>
<dbReference type="Pfam" id="PF08238">
    <property type="entry name" value="Sel1"/>
    <property type="match status" value="3"/>
</dbReference>
<sequence>MRQILHGSARTTAAVRRAIQDSQESLNVLAKRYAINPKTVAKWFRKVAELGQPFSQEALGTLYGRGDGVAQDFAEAMKWYRKAASQGNPKGQFYLGHLYLSGLGASKNLSEAGK</sequence>
<dbReference type="InterPro" id="IPR011990">
    <property type="entry name" value="TPR-like_helical_dom_sf"/>
</dbReference>
<proteinExistence type="predicted"/>
<dbReference type="AlphaFoldDB" id="A0A1N6F629"/>
<dbReference type="InterPro" id="IPR006597">
    <property type="entry name" value="Sel1-like"/>
</dbReference>